<dbReference type="AlphaFoldDB" id="A0A1G5JZS0"/>
<evidence type="ECO:0000313" key="2">
    <source>
        <dbReference type="Proteomes" id="UP000198636"/>
    </source>
</evidence>
<dbReference type="EMBL" id="FMUS01000022">
    <property type="protein sequence ID" value="SCY93109.1"/>
    <property type="molecule type" value="Genomic_DNA"/>
</dbReference>
<proteinExistence type="predicted"/>
<protein>
    <submittedName>
        <fullName evidence="1">Uncharacterized protein</fullName>
    </submittedName>
</protein>
<dbReference type="RefSeq" id="WP_091545400.1">
    <property type="nucleotide sequence ID" value="NZ_FMUS01000022.1"/>
</dbReference>
<sequence length="265" mass="29290">MPQVTLPNKQQVEAVKNDIGSINTKVGTNTDVGGNTTLFARLRQIYEYLTANMSSTRMSKVDSIDNTISSRQANWGATTTHRDRIDTTISSRQASWGATSTHSSRIDTTISSRASQASVDNLNVARMVVPSNTLRHSFAPERSVTGNSSKYILVAKFVPLGVGELKVTWDMKTNNSSNSVLMHFSPLFGFAISTHGWTDDIGSINTYPNHPSGVFVSSRSVDYVTITQILRVPYITPIYLHMAGGNSHSENTSYCRNINIYYDFY</sequence>
<accession>A0A1G5JZS0</accession>
<organism evidence="1 2">
    <name type="scientific">Alkaliphilus peptidifermentans DSM 18978</name>
    <dbReference type="NCBI Taxonomy" id="1120976"/>
    <lineage>
        <taxon>Bacteria</taxon>
        <taxon>Bacillati</taxon>
        <taxon>Bacillota</taxon>
        <taxon>Clostridia</taxon>
        <taxon>Peptostreptococcales</taxon>
        <taxon>Natronincolaceae</taxon>
        <taxon>Alkaliphilus</taxon>
    </lineage>
</organism>
<reference evidence="1 2" key="1">
    <citation type="submission" date="2016-10" db="EMBL/GenBank/DDBJ databases">
        <authorList>
            <person name="de Groot N.N."/>
        </authorList>
    </citation>
    <scope>NUCLEOTIDE SEQUENCE [LARGE SCALE GENOMIC DNA]</scope>
    <source>
        <strain evidence="1 2">DSM 18978</strain>
    </source>
</reference>
<dbReference type="OrthoDB" id="3099018at2"/>
<evidence type="ECO:0000313" key="1">
    <source>
        <dbReference type="EMBL" id="SCY93109.1"/>
    </source>
</evidence>
<dbReference type="Proteomes" id="UP000198636">
    <property type="component" value="Unassembled WGS sequence"/>
</dbReference>
<name>A0A1G5JZS0_9FIRM</name>
<gene>
    <name evidence="1" type="ORF">SAMN03080606_03105</name>
</gene>
<keyword evidence="2" id="KW-1185">Reference proteome</keyword>
<dbReference type="STRING" id="1120976.SAMN03080606_03105"/>